<protein>
    <submittedName>
        <fullName evidence="1">Uncharacterized protein</fullName>
    </submittedName>
</protein>
<proteinExistence type="predicted"/>
<sequence>MIRPTFRDPVRATFVPVQLSTRRSCQKALTSVDHETSNMLNE</sequence>
<dbReference type="AlphaFoldDB" id="A0A3G9G7Q4"/>
<accession>A0A3G9G7Q4</accession>
<reference evidence="2" key="1">
    <citation type="journal article" date="2017" name="Biotechnol. Biofuels">
        <title>Evaluation of environmental bacterial communities as a factor affecting the growth of duckweed Lemna minor.</title>
        <authorList>
            <person name="Ishizawa H."/>
            <person name="Kuroda M."/>
            <person name="Morikawa M."/>
            <person name="Ike M."/>
        </authorList>
    </citation>
    <scope>NUCLEOTIDE SEQUENCE [LARGE SCALE GENOMIC DNA]</scope>
    <source>
        <strain evidence="2">M6</strain>
    </source>
</reference>
<evidence type="ECO:0000313" key="2">
    <source>
        <dbReference type="Proteomes" id="UP000278756"/>
    </source>
</evidence>
<evidence type="ECO:0000313" key="1">
    <source>
        <dbReference type="EMBL" id="BBF80319.1"/>
    </source>
</evidence>
<dbReference type="EMBL" id="AP018827">
    <property type="protein sequence ID" value="BBF80319.1"/>
    <property type="molecule type" value="Genomic_DNA"/>
</dbReference>
<dbReference type="Proteomes" id="UP000278756">
    <property type="component" value="Chromosome 1"/>
</dbReference>
<organism evidence="1 2">
    <name type="scientific">Asticcacaulis excentricus</name>
    <dbReference type="NCBI Taxonomy" id="78587"/>
    <lineage>
        <taxon>Bacteria</taxon>
        <taxon>Pseudomonadati</taxon>
        <taxon>Pseudomonadota</taxon>
        <taxon>Alphaproteobacteria</taxon>
        <taxon>Caulobacterales</taxon>
        <taxon>Caulobacteraceae</taxon>
        <taxon>Asticcacaulis</taxon>
    </lineage>
</organism>
<gene>
    <name evidence="1" type="ORF">EM6_0898</name>
</gene>
<name>A0A3G9G7Q4_9CAUL</name>
<reference evidence="2" key="2">
    <citation type="journal article" date="2017" name="Plant Physiol. Biochem.">
        <title>Differential oxidative and antioxidative response of duckweed Lemna minor toward plant growth promoting/inhibiting bacteria.</title>
        <authorList>
            <person name="Ishizawa H."/>
            <person name="Kuroda M."/>
            <person name="Morikawa M."/>
            <person name="Ike M."/>
        </authorList>
    </citation>
    <scope>NUCLEOTIDE SEQUENCE [LARGE SCALE GENOMIC DNA]</scope>
    <source>
        <strain evidence="2">M6</strain>
    </source>
</reference>